<keyword evidence="1 4" id="KW-0808">Transferase</keyword>
<reference evidence="5" key="1">
    <citation type="submission" date="2018-12" db="EMBL/GenBank/DDBJ databases">
        <title>Complete genome sequencing of Jeotgalibaca sp. H21T32.</title>
        <authorList>
            <person name="Bae J.-W."/>
            <person name="Lee S.-Y."/>
        </authorList>
    </citation>
    <scope>NUCLEOTIDE SEQUENCE [LARGE SCALE GENOMIC DNA]</scope>
    <source>
        <strain evidence="5">H21T32</strain>
    </source>
</reference>
<dbReference type="SUPFAM" id="SSF55729">
    <property type="entry name" value="Acyl-CoA N-acyltransferases (Nat)"/>
    <property type="match status" value="1"/>
</dbReference>
<dbReference type="PROSITE" id="PS51186">
    <property type="entry name" value="GNAT"/>
    <property type="match status" value="1"/>
</dbReference>
<dbReference type="InterPro" id="IPR016181">
    <property type="entry name" value="Acyl_CoA_acyltransferase"/>
</dbReference>
<dbReference type="CDD" id="cd04301">
    <property type="entry name" value="NAT_SF"/>
    <property type="match status" value="1"/>
</dbReference>
<dbReference type="InterPro" id="IPR000182">
    <property type="entry name" value="GNAT_dom"/>
</dbReference>
<name>A0A3Q9BJP7_9LACT</name>
<dbReference type="AlphaFoldDB" id="A0A3Q9BJP7"/>
<dbReference type="GO" id="GO:0016747">
    <property type="term" value="F:acyltransferase activity, transferring groups other than amino-acyl groups"/>
    <property type="evidence" value="ECO:0007669"/>
    <property type="project" value="InterPro"/>
</dbReference>
<evidence type="ECO:0000313" key="4">
    <source>
        <dbReference type="EMBL" id="AZP03872.1"/>
    </source>
</evidence>
<dbReference type="Gene3D" id="3.40.630.30">
    <property type="match status" value="1"/>
</dbReference>
<dbReference type="Proteomes" id="UP000273326">
    <property type="component" value="Chromosome"/>
</dbReference>
<keyword evidence="2" id="KW-0012">Acyltransferase</keyword>
<gene>
    <name evidence="4" type="ORF">EJN90_03850</name>
</gene>
<evidence type="ECO:0000256" key="2">
    <source>
        <dbReference type="ARBA" id="ARBA00023315"/>
    </source>
</evidence>
<evidence type="ECO:0000259" key="3">
    <source>
        <dbReference type="PROSITE" id="PS51186"/>
    </source>
</evidence>
<organism evidence="4 5">
    <name type="scientific">Jeotgalibaca ciconiae</name>
    <dbReference type="NCBI Taxonomy" id="2496265"/>
    <lineage>
        <taxon>Bacteria</taxon>
        <taxon>Bacillati</taxon>
        <taxon>Bacillota</taxon>
        <taxon>Bacilli</taxon>
        <taxon>Lactobacillales</taxon>
        <taxon>Carnobacteriaceae</taxon>
        <taxon>Jeotgalibaca</taxon>
    </lineage>
</organism>
<evidence type="ECO:0000313" key="5">
    <source>
        <dbReference type="Proteomes" id="UP000273326"/>
    </source>
</evidence>
<dbReference type="OrthoDB" id="9773249at2"/>
<protein>
    <submittedName>
        <fullName evidence="4">GNAT family N-acetyltransferase</fullName>
    </submittedName>
</protein>
<dbReference type="RefSeq" id="WP_126108954.1">
    <property type="nucleotide sequence ID" value="NZ_CP034465.1"/>
</dbReference>
<dbReference type="Pfam" id="PF00583">
    <property type="entry name" value="Acetyltransf_1"/>
    <property type="match status" value="1"/>
</dbReference>
<proteinExistence type="predicted"/>
<dbReference type="InterPro" id="IPR050832">
    <property type="entry name" value="Bact_Acetyltransf"/>
</dbReference>
<evidence type="ECO:0000256" key="1">
    <source>
        <dbReference type="ARBA" id="ARBA00022679"/>
    </source>
</evidence>
<feature type="domain" description="N-acetyltransferase" evidence="3">
    <location>
        <begin position="8"/>
        <end position="163"/>
    </location>
</feature>
<sequence length="167" mass="19490">MTATLELIAVRDTLQAEDLAELAHTIWHEYYLPLLGQEQVSYMLKTFQSTEKIIADIAENKVEYFIIEADEKEIGYAGIEWQEDSLFISKLYLLKEARGKGYAYQLIQTFIQKAKERSKKTMTLTVNKDNKDSIRFYEKVGFKRIDSVVSPIGNNFVMDDYIYEYVL</sequence>
<dbReference type="PANTHER" id="PTHR43877">
    <property type="entry name" value="AMINOALKYLPHOSPHONATE N-ACETYLTRANSFERASE-RELATED-RELATED"/>
    <property type="match status" value="1"/>
</dbReference>
<dbReference type="EMBL" id="CP034465">
    <property type="protein sequence ID" value="AZP03872.1"/>
    <property type="molecule type" value="Genomic_DNA"/>
</dbReference>
<keyword evidence="5" id="KW-1185">Reference proteome</keyword>
<accession>A0A3Q9BJP7</accession>
<dbReference type="KEGG" id="jeh:EJN90_03850"/>